<dbReference type="GO" id="GO:0005737">
    <property type="term" value="C:cytoplasm"/>
    <property type="evidence" value="ECO:0007669"/>
    <property type="project" value="TreeGrafter"/>
</dbReference>
<dbReference type="Proteomes" id="UP001177140">
    <property type="component" value="Unassembled WGS sequence"/>
</dbReference>
<dbReference type="GO" id="GO:0005874">
    <property type="term" value="C:microtubule"/>
    <property type="evidence" value="ECO:0007669"/>
    <property type="project" value="TreeGrafter"/>
</dbReference>
<organism evidence="2 3">
    <name type="scientific">Papaver nudicaule</name>
    <name type="common">Iceland poppy</name>
    <dbReference type="NCBI Taxonomy" id="74823"/>
    <lineage>
        <taxon>Eukaryota</taxon>
        <taxon>Viridiplantae</taxon>
        <taxon>Streptophyta</taxon>
        <taxon>Embryophyta</taxon>
        <taxon>Tracheophyta</taxon>
        <taxon>Spermatophyta</taxon>
        <taxon>Magnoliopsida</taxon>
        <taxon>Ranunculales</taxon>
        <taxon>Papaveraceae</taxon>
        <taxon>Papaveroideae</taxon>
        <taxon>Papaver</taxon>
    </lineage>
</organism>
<dbReference type="InterPro" id="IPR000375">
    <property type="entry name" value="Dynamin_stalk"/>
</dbReference>
<evidence type="ECO:0000313" key="2">
    <source>
        <dbReference type="EMBL" id="MCL7030656.1"/>
    </source>
</evidence>
<gene>
    <name evidence="2" type="ORF">MKW94_015091</name>
</gene>
<dbReference type="PANTHER" id="PTHR11566">
    <property type="entry name" value="DYNAMIN"/>
    <property type="match status" value="1"/>
</dbReference>
<dbReference type="PANTHER" id="PTHR11566:SF159">
    <property type="entry name" value="PHRAGMOPLASTIN DRP1A"/>
    <property type="match status" value="1"/>
</dbReference>
<accession>A0AA41S8L0</accession>
<protein>
    <recommendedName>
        <fullName evidence="1">Dynamin stalk domain-containing protein</fullName>
    </recommendedName>
</protein>
<evidence type="ECO:0000313" key="3">
    <source>
        <dbReference type="Proteomes" id="UP001177140"/>
    </source>
</evidence>
<dbReference type="GO" id="GO:0016020">
    <property type="term" value="C:membrane"/>
    <property type="evidence" value="ECO:0007669"/>
    <property type="project" value="TreeGrafter"/>
</dbReference>
<evidence type="ECO:0000259" key="1">
    <source>
        <dbReference type="Pfam" id="PF01031"/>
    </source>
</evidence>
<feature type="non-terminal residue" evidence="2">
    <location>
        <position position="1"/>
    </location>
</feature>
<dbReference type="EMBL" id="JAJJMA010103979">
    <property type="protein sequence ID" value="MCL7030656.1"/>
    <property type="molecule type" value="Genomic_DNA"/>
</dbReference>
<name>A0AA41S8L0_PAPNU</name>
<dbReference type="GO" id="GO:0003924">
    <property type="term" value="F:GTPase activity"/>
    <property type="evidence" value="ECO:0007669"/>
    <property type="project" value="TreeGrafter"/>
</dbReference>
<comment type="caution">
    <text evidence="2">The sequence shown here is derived from an EMBL/GenBank/DDBJ whole genome shotgun (WGS) entry which is preliminary data.</text>
</comment>
<proteinExistence type="predicted"/>
<dbReference type="AlphaFoldDB" id="A0AA41S8L0"/>
<keyword evidence="3" id="KW-1185">Reference proteome</keyword>
<feature type="domain" description="Dynamin stalk" evidence="1">
    <location>
        <begin position="2"/>
        <end position="188"/>
    </location>
</feature>
<dbReference type="Gene3D" id="1.20.120.1240">
    <property type="entry name" value="Dynamin, middle domain"/>
    <property type="match status" value="1"/>
</dbReference>
<sequence>HLETVIKARIPGIQSLINKSIADLESELGRLGKPIAADAGGKLYLIMEICRIFDQIYKEHLDGVCPGGDKVYNVFDNQFPAALKDCNLTSISDGYQPHLIAPEQGYRRLIESSLVCIKGPAETAVDAVHSILKELVHKSVDEAVELKQYPSLRMEVGSAACESLDRMRDESKKATLKLVDMEYCYLTVKFFRKLPQDIEKETVYTEFGSYEFHEIFNILKMPF</sequence>
<dbReference type="GO" id="GO:0008017">
    <property type="term" value="F:microtubule binding"/>
    <property type="evidence" value="ECO:0007669"/>
    <property type="project" value="TreeGrafter"/>
</dbReference>
<feature type="non-terminal residue" evidence="2">
    <location>
        <position position="223"/>
    </location>
</feature>
<dbReference type="InterPro" id="IPR022812">
    <property type="entry name" value="Dynamin"/>
</dbReference>
<dbReference type="Pfam" id="PF01031">
    <property type="entry name" value="Dynamin_M"/>
    <property type="match status" value="1"/>
</dbReference>
<reference evidence="2" key="1">
    <citation type="submission" date="2022-03" db="EMBL/GenBank/DDBJ databases">
        <title>A functionally conserved STORR gene fusion in Papaver species that diverged 16.8 million years ago.</title>
        <authorList>
            <person name="Catania T."/>
        </authorList>
    </citation>
    <scope>NUCLEOTIDE SEQUENCE</scope>
    <source>
        <strain evidence="2">S-191538</strain>
    </source>
</reference>